<dbReference type="SUPFAM" id="SSF52743">
    <property type="entry name" value="Subtilisin-like"/>
    <property type="match status" value="1"/>
</dbReference>
<dbReference type="GO" id="GO:0004252">
    <property type="term" value="F:serine-type endopeptidase activity"/>
    <property type="evidence" value="ECO:0007669"/>
    <property type="project" value="UniProtKB-UniRule"/>
</dbReference>
<dbReference type="InterPro" id="IPR022398">
    <property type="entry name" value="Peptidase_S8_His-AS"/>
</dbReference>
<keyword evidence="2 5" id="KW-0645">Protease</keyword>
<comment type="similarity">
    <text evidence="1 5">Belongs to the peptidase S8 family.</text>
</comment>
<feature type="active site" description="Charge relay system" evidence="5">
    <location>
        <position position="202"/>
    </location>
</feature>
<dbReference type="PANTHER" id="PTHR43399">
    <property type="entry name" value="SUBTILISIN-RELATED"/>
    <property type="match status" value="1"/>
</dbReference>
<keyword evidence="4 5" id="KW-0720">Serine protease</keyword>
<evidence type="ECO:0000256" key="4">
    <source>
        <dbReference type="ARBA" id="ARBA00022825"/>
    </source>
</evidence>
<evidence type="ECO:0000256" key="1">
    <source>
        <dbReference type="ARBA" id="ARBA00011073"/>
    </source>
</evidence>
<dbReference type="CDD" id="cd07473">
    <property type="entry name" value="Peptidases_S8_Subtilisin_like"/>
    <property type="match status" value="1"/>
</dbReference>
<evidence type="ECO:0000256" key="5">
    <source>
        <dbReference type="PROSITE-ProRule" id="PRU01240"/>
    </source>
</evidence>
<evidence type="ECO:0000259" key="6">
    <source>
        <dbReference type="Pfam" id="PF00082"/>
    </source>
</evidence>
<dbReference type="Pfam" id="PF00082">
    <property type="entry name" value="Peptidase_S8"/>
    <property type="match status" value="1"/>
</dbReference>
<feature type="domain" description="Peptidase S8/S53" evidence="6">
    <location>
        <begin position="125"/>
        <end position="403"/>
    </location>
</feature>
<dbReference type="InterPro" id="IPR000209">
    <property type="entry name" value="Peptidase_S8/S53_dom"/>
</dbReference>
<evidence type="ECO:0000313" key="7">
    <source>
        <dbReference type="EMBL" id="HHE55404.1"/>
    </source>
</evidence>
<dbReference type="PRINTS" id="PR00723">
    <property type="entry name" value="SUBTILISIN"/>
</dbReference>
<dbReference type="PANTHER" id="PTHR43399:SF4">
    <property type="entry name" value="CELL WALL-ASSOCIATED PROTEASE"/>
    <property type="match status" value="1"/>
</dbReference>
<comment type="caution">
    <text evidence="7">The sequence shown here is derived from an EMBL/GenBank/DDBJ whole genome shotgun (WGS) entry which is preliminary data.</text>
</comment>
<accession>A0A7V5H3V9</accession>
<dbReference type="PROSITE" id="PS00137">
    <property type="entry name" value="SUBTILASE_HIS"/>
    <property type="match status" value="1"/>
</dbReference>
<gene>
    <name evidence="7" type="ORF">ENL21_06445</name>
</gene>
<dbReference type="AlphaFoldDB" id="A0A7V5H3V9"/>
<protein>
    <recommendedName>
        <fullName evidence="6">Peptidase S8/S53 domain-containing protein</fullName>
    </recommendedName>
</protein>
<dbReference type="PROSITE" id="PS00136">
    <property type="entry name" value="SUBTILASE_ASP"/>
    <property type="match status" value="1"/>
</dbReference>
<name>A0A7V5H3V9_CALAY</name>
<feature type="non-terminal residue" evidence="7">
    <location>
        <position position="610"/>
    </location>
</feature>
<dbReference type="InterPro" id="IPR036852">
    <property type="entry name" value="Peptidase_S8/S53_dom_sf"/>
</dbReference>
<dbReference type="InterPro" id="IPR015500">
    <property type="entry name" value="Peptidase_S8_subtilisin-rel"/>
</dbReference>
<evidence type="ECO:0000256" key="3">
    <source>
        <dbReference type="ARBA" id="ARBA00022801"/>
    </source>
</evidence>
<proteinExistence type="inferred from homology"/>
<dbReference type="Proteomes" id="UP000886111">
    <property type="component" value="Unassembled WGS sequence"/>
</dbReference>
<dbReference type="EMBL" id="DRTD01000473">
    <property type="protein sequence ID" value="HHE55404.1"/>
    <property type="molecule type" value="Genomic_DNA"/>
</dbReference>
<reference evidence="7" key="1">
    <citation type="journal article" date="2020" name="mSystems">
        <title>Genome- and Community-Level Interaction Insights into Carbon Utilization and Element Cycling Functions of Hydrothermarchaeota in Hydrothermal Sediment.</title>
        <authorList>
            <person name="Zhou Z."/>
            <person name="Liu Y."/>
            <person name="Xu W."/>
            <person name="Pan J."/>
            <person name="Luo Z.H."/>
            <person name="Li M."/>
        </authorList>
    </citation>
    <scope>NUCLEOTIDE SEQUENCE [LARGE SCALE GENOMIC DNA]</scope>
    <source>
        <strain evidence="7">HyVt-76</strain>
    </source>
</reference>
<dbReference type="InterPro" id="IPR023827">
    <property type="entry name" value="Peptidase_S8_Asp-AS"/>
</dbReference>
<dbReference type="GO" id="GO:0006508">
    <property type="term" value="P:proteolysis"/>
    <property type="evidence" value="ECO:0007669"/>
    <property type="project" value="UniProtKB-KW"/>
</dbReference>
<feature type="active site" description="Charge relay system" evidence="5">
    <location>
        <position position="356"/>
    </location>
</feature>
<keyword evidence="3 5" id="KW-0378">Hydrolase</keyword>
<feature type="active site" description="Charge relay system" evidence="5">
    <location>
        <position position="132"/>
    </location>
</feature>
<dbReference type="InterPro" id="IPR051048">
    <property type="entry name" value="Peptidase_S8/S53_subtilisin"/>
</dbReference>
<evidence type="ECO:0000256" key="2">
    <source>
        <dbReference type="ARBA" id="ARBA00022670"/>
    </source>
</evidence>
<dbReference type="PROSITE" id="PS51892">
    <property type="entry name" value="SUBTILASE"/>
    <property type="match status" value="1"/>
</dbReference>
<sequence length="610" mass="68039">MKIRFLILLLFLLQPDVRAGSYFVKLTPNGQQQLLQNRLLKNVGIEYHSIQTFNKSIPVLQNWLVLSADSQQIAEYQSRQLVQLYQPVGRFKIFPLTNDSLSGQQWYLEKINIAQAWQITQGVSDVLVAIIDTGIDYRHPDLEGSLWLNPVEKNGQLGVDDDGNGLIDDVMGWDFTDAPRFADGGDYLTPDPDPMDEFPGGHGTEIAGIIGARVNNLRGIAGIAPDVKILNLRAGTASGYLEEDDVIQAMLYAYAMGAKVINMSFGDLRISTLFKDVVHYLWQQGVTFVAAAGNEGQPQVYFPAALKETIAVGSSDQDDRLSTFSNFGYGIDLIAPGTEIISAAPGSQYRTVSGTSFSAPIVSSVCALLLSVNAKLTNENLRTIIRQSAERQLPNPQWQVGAGRLDAGKALKIQNEGNLQLFASIKQNPAGPSVLLKARAFHPDLKTIYLDYGIGDHPDQWKPLAQWQFRFFYNDTLLDFAPNDLPDTLLTFRLKMELLNGTILEDLQQVRLDRTRPKFQRLLFNEAISGNNPVGLVQFETDDPVSVKLLFLEDFHSPPLDSLEDFSLFREHFFTLNRQQVGRAKYLKILAQNSNGLKSETNFGWGNYFL</sequence>
<dbReference type="Gene3D" id="3.40.50.200">
    <property type="entry name" value="Peptidase S8/S53 domain"/>
    <property type="match status" value="1"/>
</dbReference>
<dbReference type="InterPro" id="IPR034204">
    <property type="entry name" value="PfSUB1-like_cat_dom"/>
</dbReference>
<organism evidence="7">
    <name type="scientific">Caldithrix abyssi</name>
    <dbReference type="NCBI Taxonomy" id="187145"/>
    <lineage>
        <taxon>Bacteria</taxon>
        <taxon>Pseudomonadati</taxon>
        <taxon>Calditrichota</taxon>
        <taxon>Calditrichia</taxon>
        <taxon>Calditrichales</taxon>
        <taxon>Calditrichaceae</taxon>
        <taxon>Caldithrix</taxon>
    </lineage>
</organism>